<gene>
    <name evidence="6" type="ORF">BVH74_13860</name>
</gene>
<dbReference type="STRING" id="1931241.BVH74_13860"/>
<dbReference type="PANTHER" id="PTHR42998">
    <property type="entry name" value="TYPE I RESTRICTION ENZYME HINDVIIP M PROTEIN-RELATED"/>
    <property type="match status" value="1"/>
</dbReference>
<dbReference type="InterPro" id="IPR029063">
    <property type="entry name" value="SAM-dependent_MTases_sf"/>
</dbReference>
<organism evidence="6 7">
    <name type="scientific">Halopseudomonas phragmitis</name>
    <dbReference type="NCBI Taxonomy" id="1931241"/>
    <lineage>
        <taxon>Bacteria</taxon>
        <taxon>Pseudomonadati</taxon>
        <taxon>Pseudomonadota</taxon>
        <taxon>Gammaproteobacteria</taxon>
        <taxon>Pseudomonadales</taxon>
        <taxon>Pseudomonadaceae</taxon>
        <taxon>Halopseudomonas</taxon>
    </lineage>
</organism>
<dbReference type="GO" id="GO:0009307">
    <property type="term" value="P:DNA restriction-modification system"/>
    <property type="evidence" value="ECO:0007669"/>
    <property type="project" value="UniProtKB-KW"/>
</dbReference>
<dbReference type="Pfam" id="PF02384">
    <property type="entry name" value="N6_Mtase"/>
    <property type="match status" value="1"/>
</dbReference>
<dbReference type="Proteomes" id="UP000243488">
    <property type="component" value="Chromosome"/>
</dbReference>
<dbReference type="EMBL" id="CP020100">
    <property type="protein sequence ID" value="AQZ95768.1"/>
    <property type="molecule type" value="Genomic_DNA"/>
</dbReference>
<keyword evidence="7" id="KW-1185">Reference proteome</keyword>
<dbReference type="PRINTS" id="PR00507">
    <property type="entry name" value="N12N6MTFRASE"/>
</dbReference>
<evidence type="ECO:0000256" key="1">
    <source>
        <dbReference type="ARBA" id="ARBA00006594"/>
    </source>
</evidence>
<evidence type="ECO:0000256" key="2">
    <source>
        <dbReference type="ARBA" id="ARBA00022603"/>
    </source>
</evidence>
<sequence>MAKRHQFGVDFVSRIRRMQEIIMANSGVDEFYEIIRLILAKYFAEGNGQTELPDKTSCDQLLTEHGPEIAFILDGVLELQTPDSIFDEVRRVFGTTSIRGQDFTALDQAFEQLTSRSYKADKGQYFTPRHVIDMCVEAVDPKPGELVCDPACGSAAFLKSAHSYGIEKYGNASSLYGFDYSHRACQVAKVVSLIGTKGAINVEQVDSLRLPERTLLGEAGDTIEALMGPDFPGFDVILTNPPFAGDVAAETFSAAYDVARVSGKRLERDVLFIERCIRLLKVGGRLAIVLPDNKVSSRVFRDVRLWLGKNSEIRAVVSLHRYTFLPYTTQKAAVIFAVKQAPSLSPYESEVHFFRSDAAGKSSNGSPNYRPDADTDAPAYRSLDHDLDEIAPRIRSVMCAG</sequence>
<proteinExistence type="inferred from homology"/>
<dbReference type="InterPro" id="IPR002052">
    <property type="entry name" value="DNA_methylase_N6_adenine_CS"/>
</dbReference>
<dbReference type="KEGG" id="ppha:BVH74_13860"/>
<evidence type="ECO:0000259" key="5">
    <source>
        <dbReference type="Pfam" id="PF02384"/>
    </source>
</evidence>
<dbReference type="SUPFAM" id="SSF53335">
    <property type="entry name" value="S-adenosyl-L-methionine-dependent methyltransferases"/>
    <property type="match status" value="1"/>
</dbReference>
<dbReference type="PANTHER" id="PTHR42998:SF1">
    <property type="entry name" value="TYPE I RESTRICTION ENZYME HINDI METHYLASE SUBUNIT"/>
    <property type="match status" value="1"/>
</dbReference>
<comment type="similarity">
    <text evidence="1">Belongs to the N(4)/N(6)-methyltransferase family.</text>
</comment>
<dbReference type="PROSITE" id="PS00092">
    <property type="entry name" value="N6_MTASE"/>
    <property type="match status" value="1"/>
</dbReference>
<accession>A0A1V0B758</accession>
<protein>
    <recommendedName>
        <fullName evidence="5">DNA methylase adenine-specific domain-containing protein</fullName>
    </recommendedName>
</protein>
<keyword evidence="3" id="KW-0808">Transferase</keyword>
<feature type="domain" description="DNA methylase adenine-specific" evidence="5">
    <location>
        <begin position="110"/>
        <end position="360"/>
    </location>
</feature>
<evidence type="ECO:0000256" key="3">
    <source>
        <dbReference type="ARBA" id="ARBA00022679"/>
    </source>
</evidence>
<name>A0A1V0B758_9GAMM</name>
<keyword evidence="4" id="KW-0680">Restriction system</keyword>
<dbReference type="GO" id="GO:0003677">
    <property type="term" value="F:DNA binding"/>
    <property type="evidence" value="ECO:0007669"/>
    <property type="project" value="InterPro"/>
</dbReference>
<reference evidence="6 7" key="1">
    <citation type="submission" date="2017-03" db="EMBL/GenBank/DDBJ databases">
        <title>Complete genome sequence of the novel DNRA strain Pseudomonas sp. S-6-2 isolated from Chinese polluted river sediment. Journal of Biotechnology.</title>
        <authorList>
            <person name="Li J."/>
            <person name="Xiang F."/>
            <person name="Wang L."/>
            <person name="Xi L."/>
            <person name="Liu J."/>
        </authorList>
    </citation>
    <scope>NUCLEOTIDE SEQUENCE [LARGE SCALE GENOMIC DNA]</scope>
    <source>
        <strain evidence="6 7">S-6-2</strain>
    </source>
</reference>
<dbReference type="Gene3D" id="3.40.50.150">
    <property type="entry name" value="Vaccinia Virus protein VP39"/>
    <property type="match status" value="1"/>
</dbReference>
<dbReference type="GO" id="GO:0008170">
    <property type="term" value="F:N-methyltransferase activity"/>
    <property type="evidence" value="ECO:0007669"/>
    <property type="project" value="InterPro"/>
</dbReference>
<evidence type="ECO:0000256" key="4">
    <source>
        <dbReference type="ARBA" id="ARBA00022747"/>
    </source>
</evidence>
<dbReference type="InterPro" id="IPR003356">
    <property type="entry name" value="DNA_methylase_A-5"/>
</dbReference>
<dbReference type="InterPro" id="IPR052916">
    <property type="entry name" value="Type-I_RE_MTase_Subunit"/>
</dbReference>
<evidence type="ECO:0000313" key="6">
    <source>
        <dbReference type="EMBL" id="AQZ95768.1"/>
    </source>
</evidence>
<dbReference type="GO" id="GO:0032259">
    <property type="term" value="P:methylation"/>
    <property type="evidence" value="ECO:0007669"/>
    <property type="project" value="UniProtKB-KW"/>
</dbReference>
<keyword evidence="2" id="KW-0489">Methyltransferase</keyword>
<evidence type="ECO:0000313" key="7">
    <source>
        <dbReference type="Proteomes" id="UP000243488"/>
    </source>
</evidence>
<dbReference type="AlphaFoldDB" id="A0A1V0B758"/>
<dbReference type="REBASE" id="192978">
    <property type="entry name" value="M.PspS62ORF13860P"/>
</dbReference>
<dbReference type="CDD" id="cd02440">
    <property type="entry name" value="AdoMet_MTases"/>
    <property type="match status" value="1"/>
</dbReference>